<reference evidence="8" key="1">
    <citation type="submission" date="2021-01" db="EMBL/GenBank/DDBJ databases">
        <authorList>
            <person name="Corre E."/>
            <person name="Pelletier E."/>
            <person name="Niang G."/>
            <person name="Scheremetjew M."/>
            <person name="Finn R."/>
            <person name="Kale V."/>
            <person name="Holt S."/>
            <person name="Cochrane G."/>
            <person name="Meng A."/>
            <person name="Brown T."/>
            <person name="Cohen L."/>
        </authorList>
    </citation>
    <scope>NUCLEOTIDE SEQUENCE</scope>
    <source>
        <strain evidence="8">CCMP2084</strain>
    </source>
</reference>
<keyword evidence="5 6" id="KW-0472">Membrane</keyword>
<evidence type="ECO:0000313" key="8">
    <source>
        <dbReference type="EMBL" id="CAD9823343.1"/>
    </source>
</evidence>
<evidence type="ECO:0000256" key="3">
    <source>
        <dbReference type="ARBA" id="ARBA00022692"/>
    </source>
</evidence>
<dbReference type="GO" id="GO:0005886">
    <property type="term" value="C:plasma membrane"/>
    <property type="evidence" value="ECO:0007669"/>
    <property type="project" value="UniProtKB-SubCell"/>
</dbReference>
<gene>
    <name evidence="8" type="ORF">ASEP1449_LOCUS15177</name>
</gene>
<evidence type="ECO:0000256" key="4">
    <source>
        <dbReference type="ARBA" id="ARBA00022989"/>
    </source>
</evidence>
<dbReference type="PANTHER" id="PTHR12677:SF59">
    <property type="entry name" value="GOLGI APPARATUS MEMBRANE PROTEIN TVP38-RELATED"/>
    <property type="match status" value="1"/>
</dbReference>
<dbReference type="EMBL" id="HBHQ01022437">
    <property type="protein sequence ID" value="CAD9823343.1"/>
    <property type="molecule type" value="Transcribed_RNA"/>
</dbReference>
<evidence type="ECO:0000256" key="5">
    <source>
        <dbReference type="ARBA" id="ARBA00023136"/>
    </source>
</evidence>
<keyword evidence="4 6" id="KW-1133">Transmembrane helix</keyword>
<organism evidence="8">
    <name type="scientific">Attheya septentrionalis</name>
    <dbReference type="NCBI Taxonomy" id="420275"/>
    <lineage>
        <taxon>Eukaryota</taxon>
        <taxon>Sar</taxon>
        <taxon>Stramenopiles</taxon>
        <taxon>Ochrophyta</taxon>
        <taxon>Bacillariophyta</taxon>
        <taxon>Coscinodiscophyceae</taxon>
        <taxon>Chaetocerotophycidae</taxon>
        <taxon>Chaetocerotales</taxon>
        <taxon>Attheyaceae</taxon>
        <taxon>Attheya</taxon>
    </lineage>
</organism>
<comment type="subcellular location">
    <subcellularLocation>
        <location evidence="1">Cell membrane</location>
        <topology evidence="1">Multi-pass membrane protein</topology>
    </subcellularLocation>
</comment>
<evidence type="ECO:0000259" key="7">
    <source>
        <dbReference type="Pfam" id="PF09335"/>
    </source>
</evidence>
<protein>
    <recommendedName>
        <fullName evidence="7">VTT domain-containing protein</fullName>
    </recommendedName>
</protein>
<feature type="transmembrane region" description="Helical" evidence="6">
    <location>
        <begin position="171"/>
        <end position="192"/>
    </location>
</feature>
<feature type="transmembrane region" description="Helical" evidence="6">
    <location>
        <begin position="68"/>
        <end position="88"/>
    </location>
</feature>
<evidence type="ECO:0000256" key="1">
    <source>
        <dbReference type="ARBA" id="ARBA00004651"/>
    </source>
</evidence>
<evidence type="ECO:0000256" key="2">
    <source>
        <dbReference type="ARBA" id="ARBA00022475"/>
    </source>
</evidence>
<feature type="domain" description="VTT" evidence="7">
    <location>
        <begin position="95"/>
        <end position="223"/>
    </location>
</feature>
<dbReference type="Pfam" id="PF09335">
    <property type="entry name" value="VTT_dom"/>
    <property type="match status" value="1"/>
</dbReference>
<feature type="transmembrane region" description="Helical" evidence="6">
    <location>
        <begin position="204"/>
        <end position="224"/>
    </location>
</feature>
<keyword evidence="3 6" id="KW-0812">Transmembrane</keyword>
<dbReference type="PANTHER" id="PTHR12677">
    <property type="entry name" value="GOLGI APPARATUS MEMBRANE PROTEIN TVP38-RELATED"/>
    <property type="match status" value="1"/>
</dbReference>
<keyword evidence="2" id="KW-1003">Cell membrane</keyword>
<dbReference type="AlphaFoldDB" id="A0A7S2UL91"/>
<proteinExistence type="predicted"/>
<accession>A0A7S2UL91</accession>
<name>A0A7S2UL91_9STRA</name>
<feature type="transmembrane region" description="Helical" evidence="6">
    <location>
        <begin position="108"/>
        <end position="129"/>
    </location>
</feature>
<sequence>MTFVTIETTARAALLASVSQRRQHAGVAALSMISDGLLQVQDMAQPDFVGQAQHLVSMVDYSSMLSPATAIGIPSLQVLVSSLLLVTASDMVPFVPCQPLAISMGATLGIWAFPICVTGQSMAGILAFLASRKAADSQQVQQVLDGLGSQQARDKFQEIRQLGTQDTEEKVLLALIGLRLAPFFPFSAGNYLLGGGTGVGLRPFIIATIFGCLLSNLLSVSIGIGGSELLQSQLPS</sequence>
<dbReference type="InterPro" id="IPR032816">
    <property type="entry name" value="VTT_dom"/>
</dbReference>
<evidence type="ECO:0000256" key="6">
    <source>
        <dbReference type="SAM" id="Phobius"/>
    </source>
</evidence>
<dbReference type="InterPro" id="IPR015414">
    <property type="entry name" value="TMEM64"/>
</dbReference>